<reference evidence="2" key="1">
    <citation type="submission" date="2015-04" db="UniProtKB">
        <authorList>
            <consortium name="EnsemblPlants"/>
        </authorList>
    </citation>
    <scope>IDENTIFICATION</scope>
</reference>
<evidence type="ECO:0000313" key="2">
    <source>
        <dbReference type="EnsemblPlants" id="OGLUM08G01940.1"/>
    </source>
</evidence>
<dbReference type="Proteomes" id="UP000026961">
    <property type="component" value="Chromosome 8"/>
</dbReference>
<feature type="compositionally biased region" description="Polar residues" evidence="1">
    <location>
        <begin position="102"/>
        <end position="117"/>
    </location>
</feature>
<feature type="region of interest" description="Disordered" evidence="1">
    <location>
        <begin position="93"/>
        <end position="117"/>
    </location>
</feature>
<feature type="region of interest" description="Disordered" evidence="1">
    <location>
        <begin position="1"/>
        <end position="45"/>
    </location>
</feature>
<feature type="compositionally biased region" description="Low complexity" evidence="1">
    <location>
        <begin position="1"/>
        <end position="24"/>
    </location>
</feature>
<dbReference type="HOGENOM" id="CLU_065269_0_0_1"/>
<proteinExistence type="predicted"/>
<name>A0A0E0AQF7_9ORYZ</name>
<dbReference type="eggNOG" id="ENOG502QUR3">
    <property type="taxonomic scope" value="Eukaryota"/>
</dbReference>
<accession>A0A0E0AQF7</accession>
<dbReference type="EnsemblPlants" id="OGLUM08G01940.1">
    <property type="protein sequence ID" value="OGLUM08G01940.1"/>
    <property type="gene ID" value="OGLUM08G01940"/>
</dbReference>
<dbReference type="Gramene" id="OGLUM08G01940.1">
    <property type="protein sequence ID" value="OGLUM08G01940.1"/>
    <property type="gene ID" value="OGLUM08G01940"/>
</dbReference>
<sequence>MAASSPASSGKAASDSSAPAVAVANGNGTTPQKLPPASAFDMPKPNLRGLNKPKCIQCGNVARSRCPFQCCKSCCYKAQNPCHIHVLKQNNTLPDKPPPSTAPLSEQPSANIPSTGSSRLASLQRLPHHFLNSLRTKKSLAKKDVVGINKWRFEKLKEHIQGDIDAENEAYERYTQNVGLLEETFGLTEDAADEPEPEATSSEERMETLVSEAKVRLKSDSANADGFRDRIATILDQKIKELLESKSTYEDDNPPDQNPDDHPKPVKLSIKQQMERGAKMTELLAKMIRAQSEVDLKICSGIAAQLFGKKNELSNQESVASVTIPYSFPKLWTRVEIDDAMMCKINGEFSSSTESVEQKCVNQNKKKPPYLEMSYEM</sequence>
<dbReference type="AlphaFoldDB" id="A0A0E0AQF7"/>
<feature type="region of interest" description="Disordered" evidence="1">
    <location>
        <begin position="246"/>
        <end position="266"/>
    </location>
</feature>
<organism evidence="2">
    <name type="scientific">Oryza glumipatula</name>
    <dbReference type="NCBI Taxonomy" id="40148"/>
    <lineage>
        <taxon>Eukaryota</taxon>
        <taxon>Viridiplantae</taxon>
        <taxon>Streptophyta</taxon>
        <taxon>Embryophyta</taxon>
        <taxon>Tracheophyta</taxon>
        <taxon>Spermatophyta</taxon>
        <taxon>Magnoliopsida</taxon>
        <taxon>Liliopsida</taxon>
        <taxon>Poales</taxon>
        <taxon>Poaceae</taxon>
        <taxon>BOP clade</taxon>
        <taxon>Oryzoideae</taxon>
        <taxon>Oryzeae</taxon>
        <taxon>Oryzinae</taxon>
        <taxon>Oryza</taxon>
    </lineage>
</organism>
<keyword evidence="3" id="KW-1185">Reference proteome</keyword>
<evidence type="ECO:0000313" key="3">
    <source>
        <dbReference type="Proteomes" id="UP000026961"/>
    </source>
</evidence>
<evidence type="ECO:0000256" key="1">
    <source>
        <dbReference type="SAM" id="MobiDB-lite"/>
    </source>
</evidence>
<protein>
    <submittedName>
        <fullName evidence="2">Uncharacterized protein</fullName>
    </submittedName>
</protein>
<dbReference type="PANTHER" id="PTHR35696:SF1">
    <property type="entry name" value="ELECTRON CARRIER_IRON ION-BINDING PROTEIN"/>
    <property type="match status" value="1"/>
</dbReference>
<dbReference type="PANTHER" id="PTHR35696">
    <property type="entry name" value="ELECTRON CARRIER/IRON ION-BINDING PROTEIN"/>
    <property type="match status" value="1"/>
</dbReference>
<dbReference type="STRING" id="40148.A0A0E0AQF7"/>
<reference evidence="2" key="2">
    <citation type="submission" date="2018-05" db="EMBL/GenBank/DDBJ databases">
        <title>OgluRS3 (Oryza glumaepatula Reference Sequence Version 3).</title>
        <authorList>
            <person name="Zhang J."/>
            <person name="Kudrna D."/>
            <person name="Lee S."/>
            <person name="Talag J."/>
            <person name="Welchert J."/>
            <person name="Wing R.A."/>
        </authorList>
    </citation>
    <scope>NUCLEOTIDE SEQUENCE [LARGE SCALE GENOMIC DNA]</scope>
</reference>